<sequence length="564" mass="60788">MHATSASACSETHARVAARASTSGSRSRARATPARLPRRGVGITTTTSSPSASLDATTTRAPRRREAASSARSRGVSVVARASSSARSRGVSVVARASSSMGGGAARDDSDARDLPRTSQQQNPAAEYDLESMKPKRPPKAASDMPPPPPPEPSMASSRTKNGIAAAGGGAGRKKTNDTGVPPPAKPAEQKSHPLHANAANATKKKKSKPGNGNASDPIVTPAGTEKIDGAPGGKAVKASESDDARNNVVAPSPYKKEDEKFALDKKRMELIIEEKEWDLAEMEHGEEKMDKIIEYVHAVEQYKELCVAKVPDTVSDLLSQYVRVYCLAPGATGYEEALDFLCLGEGESEDEIDMNAYDDDRRVRNCGVMDLSEVERVIRMLGGEEAAEDSDDDDDDDDDDETGGNSFKGFSGSPYKPDNKLHIAQDVDGDWRWLEDDLGRALPARPNGDYSVRMMSVEEMVHLGLNVNSLHEEVDPAELVDFSSCKSWDDAIRVGREVESALEHMRADGWEVDTRAWCSEAEHLVVVKNLTPLRTMSHVDGQKKKKTTPRGKKKGRKGPTAAA</sequence>
<feature type="compositionally biased region" description="Low complexity" evidence="1">
    <location>
        <begin position="15"/>
        <end position="35"/>
    </location>
</feature>
<dbReference type="Proteomes" id="UP000001876">
    <property type="component" value="Unassembled WGS sequence"/>
</dbReference>
<evidence type="ECO:0000313" key="2">
    <source>
        <dbReference type="EMBL" id="EEH60349.1"/>
    </source>
</evidence>
<dbReference type="RefSeq" id="XP_003055097.1">
    <property type="nucleotide sequence ID" value="XM_003055051.1"/>
</dbReference>
<feature type="region of interest" description="Disordered" evidence="1">
    <location>
        <begin position="1"/>
        <end position="253"/>
    </location>
</feature>
<feature type="region of interest" description="Disordered" evidence="1">
    <location>
        <begin position="537"/>
        <end position="564"/>
    </location>
</feature>
<evidence type="ECO:0000313" key="3">
    <source>
        <dbReference type="Proteomes" id="UP000001876"/>
    </source>
</evidence>
<dbReference type="OrthoDB" id="498175at2759"/>
<organism evidence="3">
    <name type="scientific">Micromonas pusilla (strain CCMP1545)</name>
    <name type="common">Picoplanktonic green alga</name>
    <dbReference type="NCBI Taxonomy" id="564608"/>
    <lineage>
        <taxon>Eukaryota</taxon>
        <taxon>Viridiplantae</taxon>
        <taxon>Chlorophyta</taxon>
        <taxon>Mamiellophyceae</taxon>
        <taxon>Mamiellales</taxon>
        <taxon>Mamiellaceae</taxon>
        <taxon>Micromonas</taxon>
    </lineage>
</organism>
<feature type="compositionally biased region" description="Basic residues" evidence="1">
    <location>
        <begin position="544"/>
        <end position="558"/>
    </location>
</feature>
<feature type="compositionally biased region" description="Polar residues" evidence="1">
    <location>
        <begin position="43"/>
        <end position="59"/>
    </location>
</feature>
<keyword evidence="3" id="KW-1185">Reference proteome</keyword>
<dbReference type="KEGG" id="mpp:MICPUCDRAFT_50502"/>
<name>C1MIA9_MICPC</name>
<protein>
    <submittedName>
        <fullName evidence="2">Predicted protein</fullName>
    </submittedName>
</protein>
<evidence type="ECO:0000256" key="1">
    <source>
        <dbReference type="SAM" id="MobiDB-lite"/>
    </source>
</evidence>
<feature type="compositionally biased region" description="Polar residues" evidence="1">
    <location>
        <begin position="1"/>
        <end position="10"/>
    </location>
</feature>
<dbReference type="GeneID" id="9680748"/>
<feature type="region of interest" description="Disordered" evidence="1">
    <location>
        <begin position="384"/>
        <end position="420"/>
    </location>
</feature>
<gene>
    <name evidence="2" type="ORF">MICPUCDRAFT_50502</name>
</gene>
<feature type="compositionally biased region" description="Basic and acidic residues" evidence="1">
    <location>
        <begin position="106"/>
        <end position="116"/>
    </location>
</feature>
<dbReference type="EMBL" id="GG663735">
    <property type="protein sequence ID" value="EEH60349.1"/>
    <property type="molecule type" value="Genomic_DNA"/>
</dbReference>
<proteinExistence type="predicted"/>
<reference evidence="2 3" key="1">
    <citation type="journal article" date="2009" name="Science">
        <title>Green evolution and dynamic adaptations revealed by genomes of the marine picoeukaryotes Micromonas.</title>
        <authorList>
            <person name="Worden A.Z."/>
            <person name="Lee J.H."/>
            <person name="Mock T."/>
            <person name="Rouze P."/>
            <person name="Simmons M.P."/>
            <person name="Aerts A.L."/>
            <person name="Allen A.E."/>
            <person name="Cuvelier M.L."/>
            <person name="Derelle E."/>
            <person name="Everett M.V."/>
            <person name="Foulon E."/>
            <person name="Grimwood J."/>
            <person name="Gundlach H."/>
            <person name="Henrissat B."/>
            <person name="Napoli C."/>
            <person name="McDonald S.M."/>
            <person name="Parker M.S."/>
            <person name="Rombauts S."/>
            <person name="Salamov A."/>
            <person name="Von Dassow P."/>
            <person name="Badger J.H."/>
            <person name="Coutinho P.M."/>
            <person name="Demir E."/>
            <person name="Dubchak I."/>
            <person name="Gentemann C."/>
            <person name="Eikrem W."/>
            <person name="Gready J.E."/>
            <person name="John U."/>
            <person name="Lanier W."/>
            <person name="Lindquist E.A."/>
            <person name="Lucas S."/>
            <person name="Mayer K.F."/>
            <person name="Moreau H."/>
            <person name="Not F."/>
            <person name="Otillar R."/>
            <person name="Panaud O."/>
            <person name="Pangilinan J."/>
            <person name="Paulsen I."/>
            <person name="Piegu B."/>
            <person name="Poliakov A."/>
            <person name="Robbens S."/>
            <person name="Schmutz J."/>
            <person name="Toulza E."/>
            <person name="Wyss T."/>
            <person name="Zelensky A."/>
            <person name="Zhou K."/>
            <person name="Armbrust E.V."/>
            <person name="Bhattacharya D."/>
            <person name="Goodenough U.W."/>
            <person name="Van de Peer Y."/>
            <person name="Grigoriev I.V."/>
        </authorList>
    </citation>
    <scope>NUCLEOTIDE SEQUENCE [LARGE SCALE GENOMIC DNA]</scope>
    <source>
        <strain evidence="2 3">CCMP1545</strain>
    </source>
</reference>
<dbReference type="AlphaFoldDB" id="C1MIA9"/>
<accession>C1MIA9</accession>
<feature type="compositionally biased region" description="Low complexity" evidence="1">
    <location>
        <begin position="68"/>
        <end position="100"/>
    </location>
</feature>
<feature type="compositionally biased region" description="Acidic residues" evidence="1">
    <location>
        <begin position="386"/>
        <end position="403"/>
    </location>
</feature>